<feature type="transmembrane region" description="Helical" evidence="1">
    <location>
        <begin position="844"/>
        <end position="866"/>
    </location>
</feature>
<protein>
    <submittedName>
        <fullName evidence="2">YfhO family protein</fullName>
    </submittedName>
</protein>
<keyword evidence="1" id="KW-0812">Transmembrane</keyword>
<keyword evidence="1" id="KW-0472">Membrane</keyword>
<accession>A0ABU5CWM8</accession>
<feature type="transmembrane region" description="Helical" evidence="1">
    <location>
        <begin position="325"/>
        <end position="349"/>
    </location>
</feature>
<proteinExistence type="predicted"/>
<feature type="transmembrane region" description="Helical" evidence="1">
    <location>
        <begin position="21"/>
        <end position="41"/>
    </location>
</feature>
<gene>
    <name evidence="2" type="ORF">RWD45_19065</name>
</gene>
<dbReference type="Pfam" id="PF09586">
    <property type="entry name" value="YfhO"/>
    <property type="match status" value="1"/>
</dbReference>
<feature type="transmembrane region" description="Helical" evidence="1">
    <location>
        <begin position="93"/>
        <end position="117"/>
    </location>
</feature>
<reference evidence="2 3" key="1">
    <citation type="submission" date="2023-10" db="EMBL/GenBank/DDBJ databases">
        <title>Virgibacillus soli CC-YMP-6 genome.</title>
        <authorList>
            <person name="Miliotis G."/>
            <person name="Sengupta P."/>
            <person name="Hameed A."/>
            <person name="Chuvochina M."/>
            <person name="Mcdonagh F."/>
            <person name="Simpson A.C."/>
            <person name="Singh N.K."/>
            <person name="Rekha P.D."/>
            <person name="Raman K."/>
            <person name="Hugenholtz P."/>
            <person name="Venkateswaran K."/>
        </authorList>
    </citation>
    <scope>NUCLEOTIDE SEQUENCE [LARGE SCALE GENOMIC DNA]</scope>
    <source>
        <strain evidence="2 3">CC-YMP-6</strain>
    </source>
</reference>
<organism evidence="2 3">
    <name type="scientific">Paracerasibacillus soli</name>
    <dbReference type="NCBI Taxonomy" id="480284"/>
    <lineage>
        <taxon>Bacteria</taxon>
        <taxon>Bacillati</taxon>
        <taxon>Bacillota</taxon>
        <taxon>Bacilli</taxon>
        <taxon>Bacillales</taxon>
        <taxon>Bacillaceae</taxon>
        <taxon>Paracerasibacillus</taxon>
    </lineage>
</organism>
<feature type="transmembrane region" description="Helical" evidence="1">
    <location>
        <begin position="298"/>
        <end position="318"/>
    </location>
</feature>
<feature type="transmembrane region" description="Helical" evidence="1">
    <location>
        <begin position="410"/>
        <end position="427"/>
    </location>
</feature>
<dbReference type="Proteomes" id="UP001275315">
    <property type="component" value="Unassembled WGS sequence"/>
</dbReference>
<feature type="transmembrane region" description="Helical" evidence="1">
    <location>
        <begin position="205"/>
        <end position="235"/>
    </location>
</feature>
<feature type="transmembrane region" description="Helical" evidence="1">
    <location>
        <begin position="129"/>
        <end position="150"/>
    </location>
</feature>
<keyword evidence="1" id="KW-1133">Transmembrane helix</keyword>
<feature type="transmembrane region" description="Helical" evidence="1">
    <location>
        <begin position="156"/>
        <end position="173"/>
    </location>
</feature>
<dbReference type="EMBL" id="JAWDIQ010000003">
    <property type="protein sequence ID" value="MDY0410262.1"/>
    <property type="molecule type" value="Genomic_DNA"/>
</dbReference>
<feature type="transmembrane region" description="Helical" evidence="1">
    <location>
        <begin position="386"/>
        <end position="404"/>
    </location>
</feature>
<dbReference type="RefSeq" id="WP_320381137.1">
    <property type="nucleotide sequence ID" value="NZ_JAWDIQ010000003.1"/>
</dbReference>
<comment type="caution">
    <text evidence="2">The sequence shown here is derived from an EMBL/GenBank/DDBJ whole genome shotgun (WGS) entry which is preliminary data.</text>
</comment>
<feature type="transmembrane region" description="Helical" evidence="1">
    <location>
        <begin position="361"/>
        <end position="379"/>
    </location>
</feature>
<keyword evidence="3" id="KW-1185">Reference proteome</keyword>
<sequence>MMNKILNPQDNLKIKYEQSQWKSLLIFSFIVALFAHLFFIIKWLDGSYLIGIGDGVSQMLPFKKLLYDEYTSGNFFYSWKFGMGGGTYSELGYYFSTSIVYLCTVVLTYMLEFFHIIQHPTISYWADMMLFMSIIRMTFIIFITTRFFMYLKIDKFPAFIGAILYGTSIIYFRHVVYWEFFADAMLWFPLLLIGVEKIIREKKSGLFILAVAIHLFNNFYFAYISFLLAFIYIIFRWMIPLSKNETSIVKQIKTYLIGGIVGFGMSAVSFIPAVYGFLNNYRPDYKQSIHLLGFPDNILLNGRVILIPTIALLCLFLFSQYKQRIFRFFALLLLLSFVMHYSPIVASVFNGFSAPQYRWEYFMALVGAGLCAISLQSIAERTKREMLISLAGVCILYMIGLIFSRNSSQYIVVATIITVLAWLFVTYKRKMTRILSITVIIIAIFIGNSYQQVKLKNAVVSKDYLTSDAYDGSAQHKLLDKIAQQEQDPFYRIDWMNGVRNNTPIIQDFHGFSVYSSILNKQLLYFYLFDLNIDMGRESVSRYATLGDRSNLYSLLGGKYYMTTKDDQSIPYQFEKLYQIGDYIAYKNNNALPPVRTTATIFAESDLVEATALDKERAMLEGIVINDKVAPIPITHAESFQQAENIIKKGQITTNNASYKHDILQVYNGEGGLDINLHHLQPQTEDLYVSFHIERLDKDKGYTLAVNDYITTRKKNTSIYKTGVNDMTVRITKNSRIHLRLPEGIYKLSNLALYEESYEALAAEKLRDTQDQATIKRWEKNQVHAQYLNKENERFISFAIPYEKGWHAYRNGKPIDILEVNYAFIGLPLTEGNNDIQLVYYPPYFFLSLWTSLGTVVLFILVRCYLRRKKSC</sequence>
<evidence type="ECO:0000313" key="2">
    <source>
        <dbReference type="EMBL" id="MDY0410262.1"/>
    </source>
</evidence>
<evidence type="ECO:0000256" key="1">
    <source>
        <dbReference type="SAM" id="Phobius"/>
    </source>
</evidence>
<feature type="transmembrane region" description="Helical" evidence="1">
    <location>
        <begin position="255"/>
        <end position="278"/>
    </location>
</feature>
<dbReference type="PANTHER" id="PTHR38454:SF1">
    <property type="entry name" value="INTEGRAL MEMBRANE PROTEIN"/>
    <property type="match status" value="1"/>
</dbReference>
<name>A0ABU5CWM8_9BACI</name>
<dbReference type="InterPro" id="IPR018580">
    <property type="entry name" value="Uncharacterised_YfhO"/>
</dbReference>
<feature type="transmembrane region" description="Helical" evidence="1">
    <location>
        <begin position="434"/>
        <end position="451"/>
    </location>
</feature>
<dbReference type="PANTHER" id="PTHR38454">
    <property type="entry name" value="INTEGRAL MEMBRANE PROTEIN-RELATED"/>
    <property type="match status" value="1"/>
</dbReference>
<evidence type="ECO:0000313" key="3">
    <source>
        <dbReference type="Proteomes" id="UP001275315"/>
    </source>
</evidence>